<feature type="region of interest" description="Disordered" evidence="1">
    <location>
        <begin position="21"/>
        <end position="65"/>
    </location>
</feature>
<name>A0A9P5V9Y5_9FUNG</name>
<feature type="compositionally biased region" description="Polar residues" evidence="1">
    <location>
        <begin position="49"/>
        <end position="65"/>
    </location>
</feature>
<sequence>MEDYVLNDLKTITLRRDIDEAVTPKPSVSQRSSGSGSSARKGSRLGNGKSKSVNKTSVGSSSTFAESDSILTDFLFAVRSKMTSLAVYNGSQGRLVEVRESQMEESLDMPLLRSIEFTHDWDTTLFGYLWFKRLLQSKPPVLFDLTPGVIPGARSAL</sequence>
<gene>
    <name evidence="2" type="ORF">BG015_009241</name>
</gene>
<protein>
    <submittedName>
        <fullName evidence="2">Uncharacterized protein</fullName>
    </submittedName>
</protein>
<reference evidence="2" key="1">
    <citation type="journal article" date="2020" name="Fungal Divers.">
        <title>Resolving the Mortierellaceae phylogeny through synthesis of multi-gene phylogenetics and phylogenomics.</title>
        <authorList>
            <person name="Vandepol N."/>
            <person name="Liber J."/>
            <person name="Desiro A."/>
            <person name="Na H."/>
            <person name="Kennedy M."/>
            <person name="Barry K."/>
            <person name="Grigoriev I.V."/>
            <person name="Miller A.N."/>
            <person name="O'Donnell K."/>
            <person name="Stajich J.E."/>
            <person name="Bonito G."/>
        </authorList>
    </citation>
    <scope>NUCLEOTIDE SEQUENCE</scope>
    <source>
        <strain evidence="2">NRRL 6426</strain>
    </source>
</reference>
<keyword evidence="3" id="KW-1185">Reference proteome</keyword>
<accession>A0A9P5V9Y5</accession>
<dbReference type="EMBL" id="JAAAUQ010000589">
    <property type="protein sequence ID" value="KAF9148980.1"/>
    <property type="molecule type" value="Genomic_DNA"/>
</dbReference>
<evidence type="ECO:0000256" key="1">
    <source>
        <dbReference type="SAM" id="MobiDB-lite"/>
    </source>
</evidence>
<evidence type="ECO:0000313" key="2">
    <source>
        <dbReference type="EMBL" id="KAF9148980.1"/>
    </source>
</evidence>
<dbReference type="AlphaFoldDB" id="A0A9P5V9Y5"/>
<comment type="caution">
    <text evidence="2">The sequence shown here is derived from an EMBL/GenBank/DDBJ whole genome shotgun (WGS) entry which is preliminary data.</text>
</comment>
<organism evidence="2 3">
    <name type="scientific">Linnemannia schmuckeri</name>
    <dbReference type="NCBI Taxonomy" id="64567"/>
    <lineage>
        <taxon>Eukaryota</taxon>
        <taxon>Fungi</taxon>
        <taxon>Fungi incertae sedis</taxon>
        <taxon>Mucoromycota</taxon>
        <taxon>Mortierellomycotina</taxon>
        <taxon>Mortierellomycetes</taxon>
        <taxon>Mortierellales</taxon>
        <taxon>Mortierellaceae</taxon>
        <taxon>Linnemannia</taxon>
    </lineage>
</organism>
<feature type="compositionally biased region" description="Low complexity" evidence="1">
    <location>
        <begin position="27"/>
        <end position="40"/>
    </location>
</feature>
<proteinExistence type="predicted"/>
<evidence type="ECO:0000313" key="3">
    <source>
        <dbReference type="Proteomes" id="UP000748756"/>
    </source>
</evidence>
<dbReference type="Proteomes" id="UP000748756">
    <property type="component" value="Unassembled WGS sequence"/>
</dbReference>